<organism evidence="3 4">
    <name type="scientific">Streptomyces pulveraceus</name>
    <dbReference type="NCBI Taxonomy" id="68258"/>
    <lineage>
        <taxon>Bacteria</taxon>
        <taxon>Bacillati</taxon>
        <taxon>Actinomycetota</taxon>
        <taxon>Actinomycetes</taxon>
        <taxon>Kitasatosporales</taxon>
        <taxon>Streptomycetaceae</taxon>
        <taxon>Streptomyces</taxon>
    </lineage>
</organism>
<accession>A0ABW1GXY0</accession>
<evidence type="ECO:0000256" key="1">
    <source>
        <dbReference type="SAM" id="MobiDB-lite"/>
    </source>
</evidence>
<evidence type="ECO:0000259" key="2">
    <source>
        <dbReference type="Pfam" id="PF00668"/>
    </source>
</evidence>
<dbReference type="Gene3D" id="3.30.559.30">
    <property type="entry name" value="Nonribosomal peptide synthetase, condensation domain"/>
    <property type="match status" value="1"/>
</dbReference>
<protein>
    <submittedName>
        <fullName evidence="3">Condensation domain-containing protein</fullName>
    </submittedName>
</protein>
<reference evidence="4" key="1">
    <citation type="journal article" date="2019" name="Int. J. Syst. Evol. Microbiol.">
        <title>The Global Catalogue of Microorganisms (GCM) 10K type strain sequencing project: providing services to taxonomists for standard genome sequencing and annotation.</title>
        <authorList>
            <consortium name="The Broad Institute Genomics Platform"/>
            <consortium name="The Broad Institute Genome Sequencing Center for Infectious Disease"/>
            <person name="Wu L."/>
            <person name="Ma J."/>
        </authorList>
    </citation>
    <scope>NUCLEOTIDE SEQUENCE [LARGE SCALE GENOMIC DNA]</scope>
    <source>
        <strain evidence="4">JCM 4147</strain>
    </source>
</reference>
<dbReference type="Proteomes" id="UP001596200">
    <property type="component" value="Unassembled WGS sequence"/>
</dbReference>
<evidence type="ECO:0000313" key="3">
    <source>
        <dbReference type="EMBL" id="MFC5918487.1"/>
    </source>
</evidence>
<sequence length="461" mass="49031">MPLFPLSPEQQSMLFLEGLFGPGIFRNTLISLPLRPELTRARVQSAITRLQQRQEALRSALVGRAPYLQRTEAVDPRLRTVVARPGESAGELLAARKADRLVSAQVRELPGRAEYELIEDPAGRERFLLVTLDHLVCDGHAERVLTAELTASLEDALGRRGSESGELPVSYRELCEQRVDAAARAERETRYWSRSLDRLEPVSGLIPRPGGTDAGPTDGLSLGQVQKLYRGPALHALVGAVCRAQGATAFSVLAALTAAAIWHRGGPRTIALFTPVSTRQRSGFDVAAGCFVHDRPVVCHIDPDQALSDSFKSVMGQNLAALRFSALSVPDLACAVPPLGAALLSDGVDYVQLHVGMAAGVAADPVAATRSAADTTGPVPAPDERRPRDLGPFRPALDLSVTTLRFEFTPGETTVRAFCGGAPGGMAVAEGLADDVLALLAAVLRKPDGTVAALVESSLSR</sequence>
<dbReference type="EMBL" id="JBHSPU010000039">
    <property type="protein sequence ID" value="MFC5918487.1"/>
    <property type="molecule type" value="Genomic_DNA"/>
</dbReference>
<dbReference type="SUPFAM" id="SSF52777">
    <property type="entry name" value="CoA-dependent acyltransferases"/>
    <property type="match status" value="2"/>
</dbReference>
<dbReference type="Gene3D" id="3.30.559.10">
    <property type="entry name" value="Chloramphenicol acetyltransferase-like domain"/>
    <property type="match status" value="1"/>
</dbReference>
<feature type="compositionally biased region" description="Basic and acidic residues" evidence="1">
    <location>
        <begin position="382"/>
        <end position="391"/>
    </location>
</feature>
<keyword evidence="4" id="KW-1185">Reference proteome</keyword>
<dbReference type="InterPro" id="IPR023213">
    <property type="entry name" value="CAT-like_dom_sf"/>
</dbReference>
<dbReference type="RefSeq" id="WP_344515219.1">
    <property type="nucleotide sequence ID" value="NZ_BAAATU010000032.1"/>
</dbReference>
<feature type="domain" description="Condensation" evidence="2">
    <location>
        <begin position="5"/>
        <end position="323"/>
    </location>
</feature>
<dbReference type="PANTHER" id="PTHR45527:SF1">
    <property type="entry name" value="FATTY ACID SYNTHASE"/>
    <property type="match status" value="1"/>
</dbReference>
<dbReference type="InterPro" id="IPR001242">
    <property type="entry name" value="Condensation_dom"/>
</dbReference>
<name>A0ABW1GXY0_9ACTN</name>
<feature type="region of interest" description="Disordered" evidence="1">
    <location>
        <begin position="369"/>
        <end position="392"/>
    </location>
</feature>
<proteinExistence type="predicted"/>
<gene>
    <name evidence="3" type="ORF">ACFP1B_34420</name>
</gene>
<comment type="caution">
    <text evidence="3">The sequence shown here is derived from an EMBL/GenBank/DDBJ whole genome shotgun (WGS) entry which is preliminary data.</text>
</comment>
<dbReference type="Pfam" id="PF00668">
    <property type="entry name" value="Condensation"/>
    <property type="match status" value="1"/>
</dbReference>
<evidence type="ECO:0000313" key="4">
    <source>
        <dbReference type="Proteomes" id="UP001596200"/>
    </source>
</evidence>
<dbReference type="PANTHER" id="PTHR45527">
    <property type="entry name" value="NONRIBOSOMAL PEPTIDE SYNTHETASE"/>
    <property type="match status" value="1"/>
</dbReference>